<evidence type="ECO:0000256" key="4">
    <source>
        <dbReference type="ARBA" id="ARBA00023157"/>
    </source>
</evidence>
<dbReference type="HOGENOM" id="CLU_095373_1_0_1"/>
<dbReference type="InterPro" id="IPR003297">
    <property type="entry name" value="IL-1RA/IL-36"/>
</dbReference>
<accession>H0X0H8</accession>
<dbReference type="PRINTS" id="PR00264">
    <property type="entry name" value="INTERLEUKIN1"/>
</dbReference>
<dbReference type="GO" id="GO:0045582">
    <property type="term" value="P:positive regulation of T cell differentiation"/>
    <property type="evidence" value="ECO:0007669"/>
    <property type="project" value="TreeGrafter"/>
</dbReference>
<organism evidence="6 7">
    <name type="scientific">Otolemur garnettii</name>
    <name type="common">Small-eared galago</name>
    <name type="synonym">Garnett's greater bushbaby</name>
    <dbReference type="NCBI Taxonomy" id="30611"/>
    <lineage>
        <taxon>Eukaryota</taxon>
        <taxon>Metazoa</taxon>
        <taxon>Chordata</taxon>
        <taxon>Craniata</taxon>
        <taxon>Vertebrata</taxon>
        <taxon>Euteleostomi</taxon>
        <taxon>Mammalia</taxon>
        <taxon>Eutheria</taxon>
        <taxon>Euarchontoglires</taxon>
        <taxon>Primates</taxon>
        <taxon>Strepsirrhini</taxon>
        <taxon>Lorisiformes</taxon>
        <taxon>Galagidae</taxon>
        <taxon>Otolemur</taxon>
    </lineage>
</organism>
<proteinExistence type="inferred from homology"/>
<gene>
    <name evidence="6" type="primary">IL36B</name>
</gene>
<dbReference type="PROSITE" id="PS00253">
    <property type="entry name" value="INTERLEUKIN_1"/>
    <property type="match status" value="1"/>
</dbReference>
<dbReference type="GO" id="GO:0005125">
    <property type="term" value="F:cytokine activity"/>
    <property type="evidence" value="ECO:0007669"/>
    <property type="project" value="UniProtKB-UniRule"/>
</dbReference>
<dbReference type="PRINTS" id="PR01360">
    <property type="entry name" value="INTRLEUKIN1X"/>
</dbReference>
<dbReference type="GO" id="GO:0010628">
    <property type="term" value="P:positive regulation of gene expression"/>
    <property type="evidence" value="ECO:0007669"/>
    <property type="project" value="TreeGrafter"/>
</dbReference>
<comment type="similarity">
    <text evidence="2 5">Belongs to the IL-1 family.</text>
</comment>
<evidence type="ECO:0000256" key="2">
    <source>
        <dbReference type="ARBA" id="ARBA00010448"/>
    </source>
</evidence>
<dbReference type="eggNOG" id="ENOG502STX9">
    <property type="taxonomic scope" value="Eukaryota"/>
</dbReference>
<dbReference type="OMA" id="YCTEIQG"/>
<reference evidence="6" key="3">
    <citation type="submission" date="2025-09" db="UniProtKB">
        <authorList>
            <consortium name="Ensembl"/>
        </authorList>
    </citation>
    <scope>IDENTIFICATION</scope>
</reference>
<dbReference type="InterPro" id="IPR008996">
    <property type="entry name" value="IL1/FGF"/>
</dbReference>
<evidence type="ECO:0000256" key="3">
    <source>
        <dbReference type="ARBA" id="ARBA00022525"/>
    </source>
</evidence>
<dbReference type="Gene3D" id="2.80.10.50">
    <property type="match status" value="1"/>
</dbReference>
<dbReference type="InParanoid" id="H0X0H8"/>
<dbReference type="GO" id="GO:0019221">
    <property type="term" value="P:cytokine-mediated signaling pathway"/>
    <property type="evidence" value="ECO:0007669"/>
    <property type="project" value="TreeGrafter"/>
</dbReference>
<dbReference type="GO" id="GO:0005615">
    <property type="term" value="C:extracellular space"/>
    <property type="evidence" value="ECO:0007669"/>
    <property type="project" value="InterPro"/>
</dbReference>
<dbReference type="InterPro" id="IPR000975">
    <property type="entry name" value="IL-1_fam"/>
</dbReference>
<dbReference type="GO" id="GO:0002437">
    <property type="term" value="P:inflammatory response to antigenic stimulus"/>
    <property type="evidence" value="ECO:0007669"/>
    <property type="project" value="TreeGrafter"/>
</dbReference>
<dbReference type="AlphaFoldDB" id="H0X0H8"/>
<evidence type="ECO:0000313" key="7">
    <source>
        <dbReference type="Proteomes" id="UP000005225"/>
    </source>
</evidence>
<dbReference type="GO" id="GO:0071222">
    <property type="term" value="P:cellular response to lipopolysaccharide"/>
    <property type="evidence" value="ECO:0007669"/>
    <property type="project" value="TreeGrafter"/>
</dbReference>
<dbReference type="EMBL" id="AAQR03151638">
    <property type="status" value="NOT_ANNOTATED_CDS"/>
    <property type="molecule type" value="Genomic_DNA"/>
</dbReference>
<sequence>EKPTCYSIRDTLQMVWVLNGKSLITSPSTNNVKPVTLGIVTCRDTEFHNEEKGNMVYLEIKSKNLCLFCEEIQGKPTLQLKEKKIMELLEEKAQKPFLFFHNKEGSTSVFESVAYPGWFIATPPTAGQLVTLTQERDITTNTNFYLDLLN</sequence>
<dbReference type="FunFam" id="2.80.10.50:FF:000013">
    <property type="entry name" value="Interleukin-1"/>
    <property type="match status" value="1"/>
</dbReference>
<reference evidence="6" key="2">
    <citation type="submission" date="2025-08" db="UniProtKB">
        <authorList>
            <consortium name="Ensembl"/>
        </authorList>
    </citation>
    <scope>IDENTIFICATION</scope>
</reference>
<reference evidence="7" key="1">
    <citation type="submission" date="2011-03" db="EMBL/GenBank/DDBJ databases">
        <title>Version 3 of the genome sequence of Otolemur garnettii (Bushbaby).</title>
        <authorList>
            <consortium name="The Broad Institute Genome Sequencing Platform"/>
            <person name="Di Palma F."/>
            <person name="Johnson J."/>
            <person name="Lander E.S."/>
            <person name="Lindblad-Toh K."/>
            <person name="Jaffe D.B."/>
            <person name="Gnerre S."/>
            <person name="MacCallum I."/>
            <person name="Przybylski D."/>
            <person name="Ribeiro F.J."/>
            <person name="Burton J.N."/>
            <person name="Walker B.J."/>
            <person name="Sharpe T."/>
            <person name="Hall G."/>
        </authorList>
    </citation>
    <scope>NUCLEOTIDE SEQUENCE [LARGE SCALE GENOMIC DNA]</scope>
</reference>
<dbReference type="GO" id="GO:0005149">
    <property type="term" value="F:interleukin-1 receptor binding"/>
    <property type="evidence" value="ECO:0007669"/>
    <property type="project" value="UniProtKB-UniRule"/>
</dbReference>
<evidence type="ECO:0000313" key="6">
    <source>
        <dbReference type="Ensembl" id="ENSOGAP00000008418.2"/>
    </source>
</evidence>
<dbReference type="PANTHER" id="PTHR10078">
    <property type="entry name" value="INTERLEUKIN-1 FAMILY MEMBER"/>
    <property type="match status" value="1"/>
</dbReference>
<keyword evidence="3 5" id="KW-0964">Secreted</keyword>
<comment type="subcellular location">
    <subcellularLocation>
        <location evidence="1 5">Secreted</location>
    </subcellularLocation>
</comment>
<dbReference type="EMBL" id="AAQR03151639">
    <property type="status" value="NOT_ANNOTATED_CDS"/>
    <property type="molecule type" value="Genomic_DNA"/>
</dbReference>
<name>H0X0H8_OTOGA</name>
<dbReference type="Ensembl" id="ENSOGAT00000009403.2">
    <property type="protein sequence ID" value="ENSOGAP00000008418.2"/>
    <property type="gene ID" value="ENSOGAG00000009401.2"/>
</dbReference>
<dbReference type="STRING" id="30611.ENSOGAP00000008418"/>
<dbReference type="Pfam" id="PF00340">
    <property type="entry name" value="IL1"/>
    <property type="match status" value="1"/>
</dbReference>
<dbReference type="PANTHER" id="PTHR10078:SF24">
    <property type="entry name" value="INTERLEUKIN-36 BETA"/>
    <property type="match status" value="1"/>
</dbReference>
<evidence type="ECO:0000256" key="1">
    <source>
        <dbReference type="ARBA" id="ARBA00004613"/>
    </source>
</evidence>
<dbReference type="SUPFAM" id="SSF50353">
    <property type="entry name" value="Cytokine"/>
    <property type="match status" value="1"/>
</dbReference>
<dbReference type="CDD" id="cd23300">
    <property type="entry name" value="beta-trefoil_IL36"/>
    <property type="match status" value="1"/>
</dbReference>
<dbReference type="SMART" id="SM00125">
    <property type="entry name" value="IL1"/>
    <property type="match status" value="1"/>
</dbReference>
<dbReference type="GeneTree" id="ENSGT00950000182943"/>
<evidence type="ECO:0000256" key="5">
    <source>
        <dbReference type="RuleBase" id="RU003753"/>
    </source>
</evidence>
<keyword evidence="7" id="KW-1185">Reference proteome</keyword>
<keyword evidence="4" id="KW-1015">Disulfide bond</keyword>
<dbReference type="InterPro" id="IPR020877">
    <property type="entry name" value="IL-1_CS"/>
</dbReference>
<protein>
    <recommendedName>
        <fullName evidence="5">Interleukin-1</fullName>
    </recommendedName>
</protein>
<dbReference type="Proteomes" id="UP000005225">
    <property type="component" value="Unassembled WGS sequence"/>
</dbReference>